<dbReference type="Pfam" id="PF10040">
    <property type="entry name" value="CRISPR_Cas6"/>
    <property type="match status" value="1"/>
</dbReference>
<proteinExistence type="predicted"/>
<sequence>MTVVFGRYNFSCVFKDDATLPEYKGSTFRGVLGHALKKVVCALKRQLCEECLLRQTCVYAFVFEGVHHGSGPYPEKKRIAAPPNPYVIEPPLETKTAYKAGEPFEFTLLLFGKANEYLPYFIYAIEQIGRTGIGRRTKGKAAGFTLRTVCSSGRELYSFTTRQMSSFQDLQTNLPDDLIGEYQGQAGMCTVKITLNTPLRLKYRSRLEPDLPFHVLIRAGLRRLSSLLTYHGSGEPQLDYKGLVHRAMDVQVMESSIRWFDWRRYSNRQEQAMFMGGMVGEVTYADVPSEYLPILSFCQEVHLGKQTTFGLGKITVELS</sequence>
<feature type="domain" description="CRISPR-associated protein Cas6 C-terminal" evidence="1">
    <location>
        <begin position="193"/>
        <end position="314"/>
    </location>
</feature>
<gene>
    <name evidence="2" type="ORF">SCFA_930002</name>
</gene>
<dbReference type="InterPro" id="IPR019267">
    <property type="entry name" value="CRISPR-assoc_Cas6_C"/>
</dbReference>
<reference evidence="2" key="1">
    <citation type="submission" date="2019-03" db="EMBL/GenBank/DDBJ databases">
        <authorList>
            <person name="Hao L."/>
        </authorList>
    </citation>
    <scope>NUCLEOTIDE SEQUENCE</scope>
</reference>
<dbReference type="AlphaFoldDB" id="A0A485M7K0"/>
<name>A0A485M7K0_9ZZZZ</name>
<accession>A0A485M7K0</accession>
<protein>
    <recommendedName>
        <fullName evidence="1">CRISPR-associated protein Cas6 C-terminal domain-containing protein</fullName>
    </recommendedName>
</protein>
<dbReference type="EMBL" id="CAADRM010000162">
    <property type="protein sequence ID" value="VFU18955.1"/>
    <property type="molecule type" value="Genomic_DNA"/>
</dbReference>
<dbReference type="Gene3D" id="3.30.70.1900">
    <property type="match status" value="1"/>
</dbReference>
<evidence type="ECO:0000259" key="1">
    <source>
        <dbReference type="Pfam" id="PF10040"/>
    </source>
</evidence>
<evidence type="ECO:0000313" key="2">
    <source>
        <dbReference type="EMBL" id="VFU18955.1"/>
    </source>
</evidence>
<organism evidence="2">
    <name type="scientific">anaerobic digester metagenome</name>
    <dbReference type="NCBI Taxonomy" id="1263854"/>
    <lineage>
        <taxon>unclassified sequences</taxon>
        <taxon>metagenomes</taxon>
        <taxon>ecological metagenomes</taxon>
    </lineage>
</organism>